<gene>
    <name evidence="2" type="ORF">SDC9_54990</name>
</gene>
<organism evidence="2">
    <name type="scientific">bioreactor metagenome</name>
    <dbReference type="NCBI Taxonomy" id="1076179"/>
    <lineage>
        <taxon>unclassified sequences</taxon>
        <taxon>metagenomes</taxon>
        <taxon>ecological metagenomes</taxon>
    </lineage>
</organism>
<protein>
    <submittedName>
        <fullName evidence="2">Uncharacterized protein</fullName>
    </submittedName>
</protein>
<dbReference type="EMBL" id="VSSQ01001478">
    <property type="protein sequence ID" value="MPM08676.1"/>
    <property type="molecule type" value="Genomic_DNA"/>
</dbReference>
<accession>A0A644WXP6</accession>
<comment type="caution">
    <text evidence="2">The sequence shown here is derived from an EMBL/GenBank/DDBJ whole genome shotgun (WGS) entry which is preliminary data.</text>
</comment>
<name>A0A644WXP6_9ZZZZ</name>
<reference evidence="2" key="1">
    <citation type="submission" date="2019-08" db="EMBL/GenBank/DDBJ databases">
        <authorList>
            <person name="Kucharzyk K."/>
            <person name="Murdoch R.W."/>
            <person name="Higgins S."/>
            <person name="Loffler F."/>
        </authorList>
    </citation>
    <scope>NUCLEOTIDE SEQUENCE</scope>
</reference>
<keyword evidence="1" id="KW-0472">Membrane</keyword>
<feature type="transmembrane region" description="Helical" evidence="1">
    <location>
        <begin position="34"/>
        <end position="52"/>
    </location>
</feature>
<keyword evidence="1" id="KW-0812">Transmembrane</keyword>
<dbReference type="AlphaFoldDB" id="A0A644WXP6"/>
<proteinExistence type="predicted"/>
<keyword evidence="1" id="KW-1133">Transmembrane helix</keyword>
<evidence type="ECO:0000256" key="1">
    <source>
        <dbReference type="SAM" id="Phobius"/>
    </source>
</evidence>
<evidence type="ECO:0000313" key="2">
    <source>
        <dbReference type="EMBL" id="MPM08676.1"/>
    </source>
</evidence>
<sequence>MGLIWIAYAVFDAICAVFSLPLRENHFFPESALWLFFSGVLCYTVCFFNWNAGTWEAFTIGFTQFFITLATSSVGAFFEIY</sequence>
<feature type="transmembrane region" description="Helical" evidence="1">
    <location>
        <begin position="58"/>
        <end position="78"/>
    </location>
</feature>
<feature type="transmembrane region" description="Helical" evidence="1">
    <location>
        <begin position="6"/>
        <end position="22"/>
    </location>
</feature>